<dbReference type="Pfam" id="PF00400">
    <property type="entry name" value="WD40"/>
    <property type="match status" value="2"/>
</dbReference>
<evidence type="ECO:0000256" key="1">
    <source>
        <dbReference type="ARBA" id="ARBA00022574"/>
    </source>
</evidence>
<protein>
    <recommendedName>
        <fullName evidence="6">WD40 repeat-like protein</fullName>
    </recommendedName>
</protein>
<dbReference type="InterPro" id="IPR015943">
    <property type="entry name" value="WD40/YVTN_repeat-like_dom_sf"/>
</dbReference>
<evidence type="ECO:0008006" key="6">
    <source>
        <dbReference type="Google" id="ProtNLM"/>
    </source>
</evidence>
<dbReference type="SUPFAM" id="SSF50978">
    <property type="entry name" value="WD40 repeat-like"/>
    <property type="match status" value="1"/>
</dbReference>
<dbReference type="InterPro" id="IPR036322">
    <property type="entry name" value="WD40_repeat_dom_sf"/>
</dbReference>
<feature type="repeat" description="WD" evidence="3">
    <location>
        <begin position="44"/>
        <end position="69"/>
    </location>
</feature>
<reference evidence="4 5" key="1">
    <citation type="submission" date="2024-02" db="EMBL/GenBank/DDBJ databases">
        <title>Discinaceae phylogenomics.</title>
        <authorList>
            <person name="Dirks A.C."/>
            <person name="James T.Y."/>
        </authorList>
    </citation>
    <scope>NUCLEOTIDE SEQUENCE [LARGE SCALE GENOMIC DNA]</scope>
    <source>
        <strain evidence="4 5">ACD0624</strain>
    </source>
</reference>
<accession>A0ABR3GAU9</accession>
<dbReference type="PROSITE" id="PS50082">
    <property type="entry name" value="WD_REPEATS_2"/>
    <property type="match status" value="2"/>
</dbReference>
<dbReference type="InterPro" id="IPR019775">
    <property type="entry name" value="WD40_repeat_CS"/>
</dbReference>
<keyword evidence="5" id="KW-1185">Reference proteome</keyword>
<dbReference type="PANTHER" id="PTHR46202:SF1">
    <property type="entry name" value="DNA EXCISION REPAIR PROTEIN ERCC-8"/>
    <property type="match status" value="1"/>
</dbReference>
<proteinExistence type="predicted"/>
<dbReference type="Proteomes" id="UP001447188">
    <property type="component" value="Unassembled WGS sequence"/>
</dbReference>
<organism evidence="4 5">
    <name type="scientific">Discina gigas</name>
    <dbReference type="NCBI Taxonomy" id="1032678"/>
    <lineage>
        <taxon>Eukaryota</taxon>
        <taxon>Fungi</taxon>
        <taxon>Dikarya</taxon>
        <taxon>Ascomycota</taxon>
        <taxon>Pezizomycotina</taxon>
        <taxon>Pezizomycetes</taxon>
        <taxon>Pezizales</taxon>
        <taxon>Discinaceae</taxon>
        <taxon>Discina</taxon>
    </lineage>
</organism>
<dbReference type="InterPro" id="IPR042238">
    <property type="entry name" value="Rad28/ERCC8/Ckn1/ATCSA-1"/>
</dbReference>
<evidence type="ECO:0000256" key="3">
    <source>
        <dbReference type="PROSITE-ProRule" id="PRU00221"/>
    </source>
</evidence>
<keyword evidence="1 3" id="KW-0853">WD repeat</keyword>
<evidence type="ECO:0000313" key="4">
    <source>
        <dbReference type="EMBL" id="KAL0632941.1"/>
    </source>
</evidence>
<dbReference type="Gene3D" id="2.130.10.10">
    <property type="entry name" value="YVTN repeat-like/Quinoprotein amine dehydrogenase"/>
    <property type="match status" value="1"/>
</dbReference>
<evidence type="ECO:0000256" key="2">
    <source>
        <dbReference type="ARBA" id="ARBA00022737"/>
    </source>
</evidence>
<gene>
    <name evidence="4" type="ORF">Q9L58_008170</name>
</gene>
<evidence type="ECO:0000313" key="5">
    <source>
        <dbReference type="Proteomes" id="UP001447188"/>
    </source>
</evidence>
<comment type="caution">
    <text evidence="4">The sequence shown here is derived from an EMBL/GenBank/DDBJ whole genome shotgun (WGS) entry which is preliminary data.</text>
</comment>
<keyword evidence="2" id="KW-0677">Repeat</keyword>
<dbReference type="PANTHER" id="PTHR46202">
    <property type="entry name" value="DNA EXCISION REPAIR PROTEIN ERCC-8"/>
    <property type="match status" value="1"/>
</dbReference>
<dbReference type="PROSITE" id="PS00678">
    <property type="entry name" value="WD_REPEATS_1"/>
    <property type="match status" value="2"/>
</dbReference>
<sequence>MAPKSFHTLIATTSQLPHIRILDLNTGAATHSLVGHTSGGTLGIGWSPRDEYILASGGVDGTVRLWDVRRAVSCLACLDMGNGGRPKKDSRNIAHEGGVNGVRWSEDGALLVTLGKDGKMRTWDMATGRNMMTNFDALIHNRHNLVIPPVLTPLRMSEPQLIFTLSGPEILGFDLNDGTLAKHLKPPQGKKINALVQRPNRPEFYSASVDGKITAWMPEALEAEEKEEGEKKRTSVLDTIYRDLARTPITFT</sequence>
<dbReference type="InterPro" id="IPR001680">
    <property type="entry name" value="WD40_rpt"/>
</dbReference>
<dbReference type="EMBL" id="JBBBZM010000143">
    <property type="protein sequence ID" value="KAL0632941.1"/>
    <property type="molecule type" value="Genomic_DNA"/>
</dbReference>
<dbReference type="PROSITE" id="PS50294">
    <property type="entry name" value="WD_REPEATS_REGION"/>
    <property type="match status" value="1"/>
</dbReference>
<feature type="repeat" description="WD" evidence="3">
    <location>
        <begin position="92"/>
        <end position="133"/>
    </location>
</feature>
<name>A0ABR3GAU9_9PEZI</name>
<dbReference type="SMART" id="SM00320">
    <property type="entry name" value="WD40"/>
    <property type="match status" value="3"/>
</dbReference>